<keyword evidence="1" id="KW-0472">Membrane</keyword>
<gene>
    <name evidence="2" type="ORF">CDEB00056_LOCUS3472</name>
</gene>
<evidence type="ECO:0000313" key="2">
    <source>
        <dbReference type="EMBL" id="CAE0458631.1"/>
    </source>
</evidence>
<evidence type="ECO:0008006" key="3">
    <source>
        <dbReference type="Google" id="ProtNLM"/>
    </source>
</evidence>
<evidence type="ECO:0000256" key="1">
    <source>
        <dbReference type="SAM" id="Phobius"/>
    </source>
</evidence>
<keyword evidence="1" id="KW-0812">Transmembrane</keyword>
<dbReference type="Gene3D" id="2.60.40.150">
    <property type="entry name" value="C2 domain"/>
    <property type="match status" value="1"/>
</dbReference>
<protein>
    <recommendedName>
        <fullName evidence="3">C2 domain-containing protein</fullName>
    </recommendedName>
</protein>
<proteinExistence type="predicted"/>
<organism evidence="2">
    <name type="scientific">Chaetoceros debilis</name>
    <dbReference type="NCBI Taxonomy" id="122233"/>
    <lineage>
        <taxon>Eukaryota</taxon>
        <taxon>Sar</taxon>
        <taxon>Stramenopiles</taxon>
        <taxon>Ochrophyta</taxon>
        <taxon>Bacillariophyta</taxon>
        <taxon>Coscinodiscophyceae</taxon>
        <taxon>Chaetocerotophycidae</taxon>
        <taxon>Chaetocerotales</taxon>
        <taxon>Chaetocerotaceae</taxon>
        <taxon>Chaetoceros</taxon>
    </lineage>
</organism>
<reference evidence="2" key="1">
    <citation type="submission" date="2021-01" db="EMBL/GenBank/DDBJ databases">
        <authorList>
            <person name="Corre E."/>
            <person name="Pelletier E."/>
            <person name="Niang G."/>
            <person name="Scheremetjew M."/>
            <person name="Finn R."/>
            <person name="Kale V."/>
            <person name="Holt S."/>
            <person name="Cochrane G."/>
            <person name="Meng A."/>
            <person name="Brown T."/>
            <person name="Cohen L."/>
        </authorList>
    </citation>
    <scope>NUCLEOTIDE SEQUENCE</scope>
    <source>
        <strain evidence="2">MM31A-1</strain>
    </source>
</reference>
<accession>A0A7S3PXM4</accession>
<name>A0A7S3PXM4_9STRA</name>
<dbReference type="EMBL" id="HBIO01004979">
    <property type="protein sequence ID" value="CAE0458631.1"/>
    <property type="molecule type" value="Transcribed_RNA"/>
</dbReference>
<dbReference type="InterPro" id="IPR035892">
    <property type="entry name" value="C2_domain_sf"/>
</dbReference>
<sequence length="555" mass="60852">MAYNYQNRNQTYEEASALASAVKTADPIHYNPSFAYRNFAYRHLHHQNGKIGTFTVRVIEARNLKRSHWSVLGLGPVKYLGLSRAHGQVSSCAVLRLGFRPRRGQENANTTENTIVDKNAGMQSVPAHNQQPSASFSARNISPAYSVDSFSPSPFENKSIASAVSVSLPFTSTPASIGASSISSFAGKGSVDNERNPIKSNISSLQNVDPDVNTYYSKIYKSTTVRSNSNPNWPTVQTPNNQSTFAVELHKGMPIDGMQIFLQIQMREEKTAADTIVPVFKGGDDLLGESEIDVTELVLRGFGDSKSRAKIEMPSTEAEVMDVWDRWIELDDASATKVASTSASQHTSNTNRSNLTEEIINLDESSRVRIMISYEPNGFNPRRGDIVALESFARLSIFESNSRPIIPPLHPFRVKDIRGEYILCSFDTNFSCKEESSNSGKAPMKIGSTRLHRNAIFVVERTSIVDSTLDVALKPADAVLSTSIGKEMSDVVQPYVESAGDLLMPALLSAKLFLQATTVGSGAVIVGVKSAAAAVVESQNPRRRRKARRTRTFSD</sequence>
<dbReference type="AlphaFoldDB" id="A0A7S3PXM4"/>
<keyword evidence="1" id="KW-1133">Transmembrane helix</keyword>
<feature type="transmembrane region" description="Helical" evidence="1">
    <location>
        <begin position="512"/>
        <end position="536"/>
    </location>
</feature>